<feature type="domain" description="Putative T7SS secretion signal" evidence="2">
    <location>
        <begin position="2"/>
        <end position="95"/>
    </location>
</feature>
<evidence type="ECO:0000313" key="4">
    <source>
        <dbReference type="Proteomes" id="UP001501821"/>
    </source>
</evidence>
<sequence>MYGDSDVIRKRVDQLRDQAADVRALADQLVARTEALGWTGRAADAMQVRVADRATHLWGAADRHDRGADALDRHAAAVDEAKEQISEAERRAASAGAEARDGFVPPAPGHKDWLSAELPGR</sequence>
<dbReference type="EMBL" id="BAABAH010000015">
    <property type="protein sequence ID" value="GAA3830612.1"/>
    <property type="molecule type" value="Genomic_DNA"/>
</dbReference>
<feature type="region of interest" description="Disordered" evidence="1">
    <location>
        <begin position="76"/>
        <end position="121"/>
    </location>
</feature>
<reference evidence="4" key="1">
    <citation type="journal article" date="2019" name="Int. J. Syst. Evol. Microbiol.">
        <title>The Global Catalogue of Microorganisms (GCM) 10K type strain sequencing project: providing services to taxonomists for standard genome sequencing and annotation.</title>
        <authorList>
            <consortium name="The Broad Institute Genomics Platform"/>
            <consortium name="The Broad Institute Genome Sequencing Center for Infectious Disease"/>
            <person name="Wu L."/>
            <person name="Ma J."/>
        </authorList>
    </citation>
    <scope>NUCLEOTIDE SEQUENCE [LARGE SCALE GENOMIC DNA]</scope>
    <source>
        <strain evidence="4">JCM 16953</strain>
    </source>
</reference>
<evidence type="ECO:0000313" key="3">
    <source>
        <dbReference type="EMBL" id="GAA3830612.1"/>
    </source>
</evidence>
<feature type="compositionally biased region" description="Basic and acidic residues" evidence="1">
    <location>
        <begin position="109"/>
        <end position="121"/>
    </location>
</feature>
<name>A0ABP7J023_9ACTN</name>
<accession>A0ABP7J023</accession>
<organism evidence="3 4">
    <name type="scientific">Nocardioides panacisoli</name>
    <dbReference type="NCBI Taxonomy" id="627624"/>
    <lineage>
        <taxon>Bacteria</taxon>
        <taxon>Bacillati</taxon>
        <taxon>Actinomycetota</taxon>
        <taxon>Actinomycetes</taxon>
        <taxon>Propionibacteriales</taxon>
        <taxon>Nocardioidaceae</taxon>
        <taxon>Nocardioides</taxon>
    </lineage>
</organism>
<evidence type="ECO:0000256" key="1">
    <source>
        <dbReference type="SAM" id="MobiDB-lite"/>
    </source>
</evidence>
<dbReference type="Pfam" id="PF21725">
    <property type="entry name" value="T7SS_signal"/>
    <property type="match status" value="1"/>
</dbReference>
<protein>
    <recommendedName>
        <fullName evidence="2">Putative T7SS secretion signal domain-containing protein</fullName>
    </recommendedName>
</protein>
<comment type="caution">
    <text evidence="3">The sequence shown here is derived from an EMBL/GenBank/DDBJ whole genome shotgun (WGS) entry which is preliminary data.</text>
</comment>
<dbReference type="RefSeq" id="WP_344777856.1">
    <property type="nucleotide sequence ID" value="NZ_BAABAH010000015.1"/>
</dbReference>
<keyword evidence="4" id="KW-1185">Reference proteome</keyword>
<feature type="compositionally biased region" description="Basic and acidic residues" evidence="1">
    <location>
        <begin position="76"/>
        <end position="92"/>
    </location>
</feature>
<dbReference type="InterPro" id="IPR049082">
    <property type="entry name" value="T7SS_signal"/>
</dbReference>
<gene>
    <name evidence="3" type="ORF">GCM10022242_35030</name>
</gene>
<evidence type="ECO:0000259" key="2">
    <source>
        <dbReference type="Pfam" id="PF21725"/>
    </source>
</evidence>
<dbReference type="Proteomes" id="UP001501821">
    <property type="component" value="Unassembled WGS sequence"/>
</dbReference>
<proteinExistence type="predicted"/>